<protein>
    <recommendedName>
        <fullName evidence="5">DUF948 domain-containing protein</fullName>
    </recommendedName>
</protein>
<reference evidence="3 4" key="1">
    <citation type="submission" date="2018-07" db="EMBL/GenBank/DDBJ databases">
        <title>High-quality-draft genome sequence of Gaiella occulta.</title>
        <authorList>
            <person name="Severino R."/>
            <person name="Froufe H.J.C."/>
            <person name="Rainey F.A."/>
            <person name="Barroso C."/>
            <person name="Albuquerque L."/>
            <person name="Lobo-Da-Cunha A."/>
            <person name="Da Costa M.S."/>
            <person name="Egas C."/>
        </authorList>
    </citation>
    <scope>NUCLEOTIDE SEQUENCE [LARGE SCALE GENOMIC DNA]</scope>
    <source>
        <strain evidence="3 4">F2-233</strain>
    </source>
</reference>
<evidence type="ECO:0000256" key="1">
    <source>
        <dbReference type="SAM" id="MobiDB-lite"/>
    </source>
</evidence>
<feature type="transmembrane region" description="Helical" evidence="2">
    <location>
        <begin position="12"/>
        <end position="32"/>
    </location>
</feature>
<reference evidence="4" key="2">
    <citation type="journal article" date="2019" name="MicrobiologyOpen">
        <title>High-quality draft genome sequence of Gaiella occulta isolated from a 150 meter deep mineral water borehole and comparison with the genome sequences of other deep-branching lineages of the phylum Actinobacteria.</title>
        <authorList>
            <person name="Severino R."/>
            <person name="Froufe H.J.C."/>
            <person name="Barroso C."/>
            <person name="Albuquerque L."/>
            <person name="Lobo-da-Cunha A."/>
            <person name="da Costa M.S."/>
            <person name="Egas C."/>
        </authorList>
    </citation>
    <scope>NUCLEOTIDE SEQUENCE [LARGE SCALE GENOMIC DNA]</scope>
    <source>
        <strain evidence="4">F2-233</strain>
    </source>
</reference>
<dbReference type="Proteomes" id="UP000254134">
    <property type="component" value="Unassembled WGS sequence"/>
</dbReference>
<keyword evidence="4" id="KW-1185">Reference proteome</keyword>
<feature type="compositionally biased region" description="Pro residues" evidence="1">
    <location>
        <begin position="161"/>
        <end position="197"/>
    </location>
</feature>
<keyword evidence="2" id="KW-1133">Transmembrane helix</keyword>
<dbReference type="AlphaFoldDB" id="A0A7M2YY17"/>
<keyword evidence="2" id="KW-0812">Transmembrane</keyword>
<name>A0A7M2YY17_9ACTN</name>
<proteinExistence type="predicted"/>
<keyword evidence="2" id="KW-0472">Membrane</keyword>
<dbReference type="EMBL" id="QQZY01000002">
    <property type="protein sequence ID" value="RDI75047.1"/>
    <property type="molecule type" value="Genomic_DNA"/>
</dbReference>
<organism evidence="3 4">
    <name type="scientific">Gaiella occulta</name>
    <dbReference type="NCBI Taxonomy" id="1002870"/>
    <lineage>
        <taxon>Bacteria</taxon>
        <taxon>Bacillati</taxon>
        <taxon>Actinomycetota</taxon>
        <taxon>Thermoleophilia</taxon>
        <taxon>Gaiellales</taxon>
        <taxon>Gaiellaceae</taxon>
        <taxon>Gaiella</taxon>
    </lineage>
</organism>
<evidence type="ECO:0000313" key="4">
    <source>
        <dbReference type="Proteomes" id="UP000254134"/>
    </source>
</evidence>
<gene>
    <name evidence="3" type="ORF">Gocc_0845</name>
</gene>
<accession>A0A7M2YY17</accession>
<feature type="region of interest" description="Disordered" evidence="1">
    <location>
        <begin position="145"/>
        <end position="197"/>
    </location>
</feature>
<evidence type="ECO:0000256" key="2">
    <source>
        <dbReference type="SAM" id="Phobius"/>
    </source>
</evidence>
<evidence type="ECO:0008006" key="5">
    <source>
        <dbReference type="Google" id="ProtNLM"/>
    </source>
</evidence>
<evidence type="ECO:0000313" key="3">
    <source>
        <dbReference type="EMBL" id="RDI75047.1"/>
    </source>
</evidence>
<sequence>MSVLAFSAADAAYWGLAIFLVLVGLATAYMLLRLGQTFERLSSFVRGTERELLPVIAKTGATVDRINYQLDKADSVTDSAVSIADSADTAVRAVSAAIARPVEKVSGLAAGVSHGVSQLLKTKSLGDAAAAAREAARRREADLRADLHDAGRTPAESERPPAQPRPVAQPKPDPWPRPHPVPKPSPAPVPPDEPAAA</sequence>
<comment type="caution">
    <text evidence="3">The sequence shown here is derived from an EMBL/GenBank/DDBJ whole genome shotgun (WGS) entry which is preliminary data.</text>
</comment>
<feature type="compositionally biased region" description="Basic and acidic residues" evidence="1">
    <location>
        <begin position="145"/>
        <end position="159"/>
    </location>
</feature>
<dbReference type="RefSeq" id="WP_114795294.1">
    <property type="nucleotide sequence ID" value="NZ_QQZY01000002.1"/>
</dbReference>